<keyword evidence="2" id="KW-1185">Reference proteome</keyword>
<accession>A0ABP8YLD6</accession>
<dbReference type="Proteomes" id="UP001500956">
    <property type="component" value="Unassembled WGS sequence"/>
</dbReference>
<sequence length="194" mass="20447">MVLGWWDESPFGPFADAMVEEVTGRRTLVAPPEVAEFVATTYGFDRVLESPVRAVHDDAAPAGGTDDGGTPAAGGWLIAAAGPLRLRAAVGRRTALGHVLRLVPRRIATAPWFAVLSDPVARLLLDGVRTRGSAGNGRRESYGATDVHAIVGVRATWDGVDLGALADVDPPVRFGFGSTPRRPSLTRVTTTVRG</sequence>
<comment type="caution">
    <text evidence="1">The sequence shown here is derived from an EMBL/GenBank/DDBJ whole genome shotgun (WGS) entry which is preliminary data.</text>
</comment>
<protein>
    <submittedName>
        <fullName evidence="1">Uncharacterized protein</fullName>
    </submittedName>
</protein>
<dbReference type="EMBL" id="BAABID010000010">
    <property type="protein sequence ID" value="GAA4731029.1"/>
    <property type="molecule type" value="Genomic_DNA"/>
</dbReference>
<reference evidence="2" key="1">
    <citation type="journal article" date="2019" name="Int. J. Syst. Evol. Microbiol.">
        <title>The Global Catalogue of Microorganisms (GCM) 10K type strain sequencing project: providing services to taxonomists for standard genome sequencing and annotation.</title>
        <authorList>
            <consortium name="The Broad Institute Genomics Platform"/>
            <consortium name="The Broad Institute Genome Sequencing Center for Infectious Disease"/>
            <person name="Wu L."/>
            <person name="Ma J."/>
        </authorList>
    </citation>
    <scope>NUCLEOTIDE SEQUENCE [LARGE SCALE GENOMIC DNA]</scope>
    <source>
        <strain evidence="2">JCM 18063</strain>
    </source>
</reference>
<proteinExistence type="predicted"/>
<name>A0ABP8YLD6_9MICO</name>
<evidence type="ECO:0000313" key="1">
    <source>
        <dbReference type="EMBL" id="GAA4731029.1"/>
    </source>
</evidence>
<gene>
    <name evidence="1" type="ORF">GCM10023216_23730</name>
</gene>
<evidence type="ECO:0000313" key="2">
    <source>
        <dbReference type="Proteomes" id="UP001500956"/>
    </source>
</evidence>
<organism evidence="1 2">
    <name type="scientific">Isoptericola chiayiensis</name>
    <dbReference type="NCBI Taxonomy" id="579446"/>
    <lineage>
        <taxon>Bacteria</taxon>
        <taxon>Bacillati</taxon>
        <taxon>Actinomycetota</taxon>
        <taxon>Actinomycetes</taxon>
        <taxon>Micrococcales</taxon>
        <taxon>Promicromonosporaceae</taxon>
        <taxon>Isoptericola</taxon>
    </lineage>
</organism>